<evidence type="ECO:0000313" key="2">
    <source>
        <dbReference type="Proteomes" id="UP001300502"/>
    </source>
</evidence>
<organism evidence="1 2">
    <name type="scientific">Galdieria yellowstonensis</name>
    <dbReference type="NCBI Taxonomy" id="3028027"/>
    <lineage>
        <taxon>Eukaryota</taxon>
        <taxon>Rhodophyta</taxon>
        <taxon>Bangiophyceae</taxon>
        <taxon>Galdieriales</taxon>
        <taxon>Galdieriaceae</taxon>
        <taxon>Galdieria</taxon>
    </lineage>
</organism>
<dbReference type="AlphaFoldDB" id="A0AAV9IMQ3"/>
<dbReference type="SUPFAM" id="SSF50978">
    <property type="entry name" value="WD40 repeat-like"/>
    <property type="match status" value="1"/>
</dbReference>
<reference evidence="1 2" key="1">
    <citation type="submission" date="2022-07" db="EMBL/GenBank/DDBJ databases">
        <title>Genome-wide signatures of adaptation to extreme environments.</title>
        <authorList>
            <person name="Cho C.H."/>
            <person name="Yoon H.S."/>
        </authorList>
    </citation>
    <scope>NUCLEOTIDE SEQUENCE [LARGE SCALE GENOMIC DNA]</scope>
    <source>
        <strain evidence="1 2">108.79 E11</strain>
    </source>
</reference>
<sequence>MQSPCSEWLLQRLEERKYCLQEIILNCLKKDESLKQQLSYSAAQVVEQLQGNAEQPTEQETFSTFCIPSESLVFIPKEPWEDLSSETNSIGRKVKAFQVTQVELSGSFLIVAGDSWVSFWLLPSKGELGKLPHCDQVKLLPSHWKVLNLVLSQDERYLLIQACDQVTYTAWKAELLKEEETLTVHNMLFSMKDYTLVNSFSFSLPIQYLSQERRLWSILLSCCRESYLLLYTITNLGSLYFVDVMEEGTFVLRPLSSDRLQFQYIDRIYCREHMNNEYFVCGLSYGGTIEIYQFDKHLLSFNVSAFVDWVIPYRIYVLSMENGNLQKRRDYDVDNIVVGERFVLSFVFIEWNIVSSCYIVHFMIQDSQQSNVKVNKISLDFLGEKKLVSWNLSRDETPLLCLSTVDGMIVLIDMEHCRHVGNILLTREEQASLVQFRSFGSRAVALWRSFPGLVHFWEDVHLCELSK</sequence>
<accession>A0AAV9IMQ3</accession>
<dbReference type="InterPro" id="IPR036322">
    <property type="entry name" value="WD40_repeat_dom_sf"/>
</dbReference>
<evidence type="ECO:0000313" key="1">
    <source>
        <dbReference type="EMBL" id="KAK4528686.1"/>
    </source>
</evidence>
<gene>
    <name evidence="1" type="ORF">GAYE_SCF63G6631</name>
</gene>
<dbReference type="EMBL" id="JANCYU010000068">
    <property type="protein sequence ID" value="KAK4528686.1"/>
    <property type="molecule type" value="Genomic_DNA"/>
</dbReference>
<name>A0AAV9IMQ3_9RHOD</name>
<proteinExistence type="predicted"/>
<evidence type="ECO:0008006" key="3">
    <source>
        <dbReference type="Google" id="ProtNLM"/>
    </source>
</evidence>
<protein>
    <recommendedName>
        <fullName evidence="3">Transducin family protein / WD-40 repeat family protein</fullName>
    </recommendedName>
</protein>
<keyword evidence="2" id="KW-1185">Reference proteome</keyword>
<comment type="caution">
    <text evidence="1">The sequence shown here is derived from an EMBL/GenBank/DDBJ whole genome shotgun (WGS) entry which is preliminary data.</text>
</comment>
<dbReference type="Proteomes" id="UP001300502">
    <property type="component" value="Unassembled WGS sequence"/>
</dbReference>